<dbReference type="EMBL" id="LR778301">
    <property type="protein sequence ID" value="CAB1369723.1"/>
    <property type="molecule type" value="Genomic_DNA"/>
</dbReference>
<organism evidence="2 3">
    <name type="scientific">Denitratisoma oestradiolicum</name>
    <dbReference type="NCBI Taxonomy" id="311182"/>
    <lineage>
        <taxon>Bacteria</taxon>
        <taxon>Pseudomonadati</taxon>
        <taxon>Pseudomonadota</taxon>
        <taxon>Betaproteobacteria</taxon>
        <taxon>Nitrosomonadales</taxon>
        <taxon>Sterolibacteriaceae</taxon>
        <taxon>Denitratisoma</taxon>
    </lineage>
</organism>
<evidence type="ECO:0000256" key="1">
    <source>
        <dbReference type="SAM" id="MobiDB-lite"/>
    </source>
</evidence>
<accession>A0A6S6Y2Z9</accession>
<evidence type="ECO:0000313" key="2">
    <source>
        <dbReference type="EMBL" id="CAB1369723.1"/>
    </source>
</evidence>
<protein>
    <submittedName>
        <fullName evidence="2">Uncharacterized protein</fullName>
    </submittedName>
</protein>
<dbReference type="AlphaFoldDB" id="A0A6S6Y2Z9"/>
<proteinExistence type="predicted"/>
<name>A0A6S6Y2Z9_9PROT</name>
<dbReference type="Proteomes" id="UP000515733">
    <property type="component" value="Chromosome"/>
</dbReference>
<dbReference type="KEGG" id="doe:DENOEST_2558"/>
<keyword evidence="3" id="KW-1185">Reference proteome</keyword>
<evidence type="ECO:0000313" key="3">
    <source>
        <dbReference type="Proteomes" id="UP000515733"/>
    </source>
</evidence>
<gene>
    <name evidence="2" type="ORF">DENOEST_2558</name>
</gene>
<sequence>MALRALNDFLVRDEGTETVMQSVGDGPSVARKRTVSENN</sequence>
<reference evidence="2 3" key="1">
    <citation type="submission" date="2020-03" db="EMBL/GenBank/DDBJ databases">
        <authorList>
            <consortium name="Genoscope - CEA"/>
            <person name="William W."/>
        </authorList>
    </citation>
    <scope>NUCLEOTIDE SEQUENCE [LARGE SCALE GENOMIC DNA]</scope>
    <source>
        <strain evidence="3">DSM 16959</strain>
    </source>
</reference>
<feature type="region of interest" description="Disordered" evidence="1">
    <location>
        <begin position="20"/>
        <end position="39"/>
    </location>
</feature>